<evidence type="ECO:0000313" key="2">
    <source>
        <dbReference type="Proteomes" id="UP001257948"/>
    </source>
</evidence>
<evidence type="ECO:0000313" key="1">
    <source>
        <dbReference type="EMBL" id="MDT7839787.1"/>
    </source>
</evidence>
<gene>
    <name evidence="1" type="ORF">RQC66_03485</name>
</gene>
<keyword evidence="2" id="KW-1185">Reference proteome</keyword>
<proteinExistence type="predicted"/>
<dbReference type="EMBL" id="JAVTLL010000002">
    <property type="protein sequence ID" value="MDT7839787.1"/>
    <property type="molecule type" value="Genomic_DNA"/>
</dbReference>
<protein>
    <submittedName>
        <fullName evidence="1">Uncharacterized protein</fullName>
    </submittedName>
</protein>
<comment type="caution">
    <text evidence="1">The sequence shown here is derived from an EMBL/GenBank/DDBJ whole genome shotgun (WGS) entry which is preliminary data.</text>
</comment>
<organism evidence="1 2">
    <name type="scientific">Streptomyces justiciae</name>
    <dbReference type="NCBI Taxonomy" id="2780140"/>
    <lineage>
        <taxon>Bacteria</taxon>
        <taxon>Bacillati</taxon>
        <taxon>Actinomycetota</taxon>
        <taxon>Actinomycetes</taxon>
        <taxon>Kitasatosporales</taxon>
        <taxon>Streptomycetaceae</taxon>
        <taxon>Streptomyces</taxon>
    </lineage>
</organism>
<name>A0ABU3LKV8_9ACTN</name>
<reference evidence="2" key="1">
    <citation type="submission" date="2023-07" db="EMBL/GenBank/DDBJ databases">
        <title>Draft genome sequence of the endophytic actinobacterium Streptomyces justiciae WPN32, a potential antibiotic producer.</title>
        <authorList>
            <person name="Yasawong M."/>
            <person name="Pana W."/>
            <person name="Ganta P."/>
            <person name="Santapan N."/>
            <person name="Songngamsuk T."/>
            <person name="Phatcharaharikarn M."/>
            <person name="Kerdtoob S."/>
            <person name="Nantapong N."/>
        </authorList>
    </citation>
    <scope>NUCLEOTIDE SEQUENCE [LARGE SCALE GENOMIC DNA]</scope>
    <source>
        <strain evidence="2">WPN32</strain>
    </source>
</reference>
<accession>A0ABU3LKV8</accession>
<dbReference type="RefSeq" id="WP_314197856.1">
    <property type="nucleotide sequence ID" value="NZ_JAVTLL010000002.1"/>
</dbReference>
<sequence length="77" mass="8181">MQVALACWVVNTDAARTFGGHPPAKDEYRLSPDGTAVPDEDFTGRVMDHLAVCLHALDAPRTGPDGHLAITVPRTAS</sequence>
<dbReference type="Proteomes" id="UP001257948">
    <property type="component" value="Unassembled WGS sequence"/>
</dbReference>